<name>A0A9D9DPW7_9BACT</name>
<accession>A0A9D9DPW7</accession>
<feature type="domain" description="Protein kinase" evidence="3">
    <location>
        <begin position="428"/>
        <end position="806"/>
    </location>
</feature>
<keyword evidence="2" id="KW-1133">Transmembrane helix</keyword>
<dbReference type="EMBL" id="JADIND010000219">
    <property type="protein sequence ID" value="MBO8431649.1"/>
    <property type="molecule type" value="Genomic_DNA"/>
</dbReference>
<evidence type="ECO:0000313" key="5">
    <source>
        <dbReference type="Proteomes" id="UP000823632"/>
    </source>
</evidence>
<dbReference type="SUPFAM" id="SSF56112">
    <property type="entry name" value="Protein kinase-like (PK-like)"/>
    <property type="match status" value="1"/>
</dbReference>
<comment type="caution">
    <text evidence="4">The sequence shown here is derived from an EMBL/GenBank/DDBJ whole genome shotgun (WGS) entry which is preliminary data.</text>
</comment>
<keyword evidence="2" id="KW-0472">Membrane</keyword>
<dbReference type="InterPro" id="IPR000719">
    <property type="entry name" value="Prot_kinase_dom"/>
</dbReference>
<keyword evidence="2" id="KW-0812">Transmembrane</keyword>
<dbReference type="PROSITE" id="PS50011">
    <property type="entry name" value="PROTEIN_KINASE_DOM"/>
    <property type="match status" value="1"/>
</dbReference>
<sequence length="877" mass="97653">MTDKLSFFNEFKLPTASSVNLSAAVSKNNGNSEKLPSNTQSQNTSVRDEFVKIKRKNGLFEKLYDWLKNKTGLGKGSKKLEADIAQYENGSKSEADVRKNLDKYRVSQYNAQQILGDAASIGAGMGVFSLLNNKLKIMAAKNKVGIKPFAIFSDVAEEVKPVKKFVSFFEKMGKTKRLAIAGIFSAIAGAFVKSIVIAADRIGSKGYKSAIPKDKEHRTDRYRDQKALNKEKNHENFKNIYTGGLNGILSGFAGLCGGILGVPLVIASNLGLRYVQSQKDKGIKPSFKDFTEKFKDNAIINSASSLILALPLIKKARYNKVLSKNLDKVTAKLKDVNLTMPFKSTATAYTELKDMLLSSSKLSEIIGANVPVSTKIENLIAENIFAAKFIQNSGNFDELAKALKESCPPSRTVDEAEKLISETFGKKYVLSKLLGVGTVAETYLAKNTETGKEVCIKLLKNGINAEKITADKNKMIEIVKSKISDEKQLQYYIRNIEDLAEAIGKEVDLNNELHSAQELAKFSKYANVVKPFEIKNNIYIMEKAPGISLKTLQDVSSLEAAKNYYSKKLEKFKSEKNEFGVIYCKDEINHIEQKIARIKENSPDFASIDITPKEIDRLLSQYIKVKTEQFDSIHKGGKVLHGDTHPGNIYVDLNALKSGKGNALTLVDTGNTIKLSMEQSKNALKLDQYIRRGNVKDISSYVVEGAILPDGMTEKAALEIVETDLRKIFFDNESALQYMNNDSLLALTSNIMRKHNIIPGSTQLNLEKAKHASDQSFHDIVQSLVNTKYSSLNTESKKDKAKLTFMISKDVASWGARLLKAKKLQELHNMSQYPFKQIITNAKNPNMPATNSEDYLTYKFKQDMTNTFETLKYDSDV</sequence>
<gene>
    <name evidence="4" type="ORF">IAC76_09715</name>
</gene>
<evidence type="ECO:0000313" key="4">
    <source>
        <dbReference type="EMBL" id="MBO8431649.1"/>
    </source>
</evidence>
<dbReference type="Gene3D" id="1.10.510.10">
    <property type="entry name" value="Transferase(Phosphotransferase) domain 1"/>
    <property type="match status" value="1"/>
</dbReference>
<dbReference type="GO" id="GO:0005524">
    <property type="term" value="F:ATP binding"/>
    <property type="evidence" value="ECO:0007669"/>
    <property type="project" value="InterPro"/>
</dbReference>
<dbReference type="AlphaFoldDB" id="A0A9D9DPW7"/>
<reference evidence="4" key="1">
    <citation type="submission" date="2020-10" db="EMBL/GenBank/DDBJ databases">
        <authorList>
            <person name="Gilroy R."/>
        </authorList>
    </citation>
    <scope>NUCLEOTIDE SEQUENCE</scope>
    <source>
        <strain evidence="4">10192</strain>
    </source>
</reference>
<dbReference type="GO" id="GO:0004672">
    <property type="term" value="F:protein kinase activity"/>
    <property type="evidence" value="ECO:0007669"/>
    <property type="project" value="InterPro"/>
</dbReference>
<evidence type="ECO:0000259" key="3">
    <source>
        <dbReference type="PROSITE" id="PS50011"/>
    </source>
</evidence>
<feature type="region of interest" description="Disordered" evidence="1">
    <location>
        <begin position="27"/>
        <end position="46"/>
    </location>
</feature>
<dbReference type="Proteomes" id="UP000823632">
    <property type="component" value="Unassembled WGS sequence"/>
</dbReference>
<feature type="compositionally biased region" description="Polar residues" evidence="1">
    <location>
        <begin position="27"/>
        <end position="45"/>
    </location>
</feature>
<dbReference type="Pfam" id="PF03109">
    <property type="entry name" value="ABC1"/>
    <property type="match status" value="1"/>
</dbReference>
<evidence type="ECO:0000256" key="2">
    <source>
        <dbReference type="SAM" id="Phobius"/>
    </source>
</evidence>
<dbReference type="InterPro" id="IPR011009">
    <property type="entry name" value="Kinase-like_dom_sf"/>
</dbReference>
<evidence type="ECO:0000256" key="1">
    <source>
        <dbReference type="SAM" id="MobiDB-lite"/>
    </source>
</evidence>
<reference evidence="4" key="2">
    <citation type="journal article" date="2021" name="PeerJ">
        <title>Extensive microbial diversity within the chicken gut microbiome revealed by metagenomics and culture.</title>
        <authorList>
            <person name="Gilroy R."/>
            <person name="Ravi A."/>
            <person name="Getino M."/>
            <person name="Pursley I."/>
            <person name="Horton D.L."/>
            <person name="Alikhan N.F."/>
            <person name="Baker D."/>
            <person name="Gharbi K."/>
            <person name="Hall N."/>
            <person name="Watson M."/>
            <person name="Adriaenssens E.M."/>
            <person name="Foster-Nyarko E."/>
            <person name="Jarju S."/>
            <person name="Secka A."/>
            <person name="Antonio M."/>
            <person name="Oren A."/>
            <person name="Chaudhuri R.R."/>
            <person name="La Ragione R."/>
            <person name="Hildebrand F."/>
            <person name="Pallen M.J."/>
        </authorList>
    </citation>
    <scope>NUCLEOTIDE SEQUENCE</scope>
    <source>
        <strain evidence="4">10192</strain>
    </source>
</reference>
<organism evidence="4 5">
    <name type="scientific">Candidatus Scatousia excrementipullorum</name>
    <dbReference type="NCBI Taxonomy" id="2840936"/>
    <lineage>
        <taxon>Bacteria</taxon>
        <taxon>Candidatus Scatousia</taxon>
    </lineage>
</organism>
<protein>
    <recommendedName>
        <fullName evidence="3">Protein kinase domain-containing protein</fullName>
    </recommendedName>
</protein>
<feature type="transmembrane region" description="Helical" evidence="2">
    <location>
        <begin position="248"/>
        <end position="275"/>
    </location>
</feature>
<proteinExistence type="predicted"/>
<feature type="transmembrane region" description="Helical" evidence="2">
    <location>
        <begin position="178"/>
        <end position="199"/>
    </location>
</feature>
<dbReference type="InterPro" id="IPR004147">
    <property type="entry name" value="ABC1_dom"/>
</dbReference>